<organism evidence="2 3">
    <name type="scientific">Actinacidiphila acididurans</name>
    <dbReference type="NCBI Taxonomy" id="2784346"/>
    <lineage>
        <taxon>Bacteria</taxon>
        <taxon>Bacillati</taxon>
        <taxon>Actinomycetota</taxon>
        <taxon>Actinomycetes</taxon>
        <taxon>Kitasatosporales</taxon>
        <taxon>Streptomycetaceae</taxon>
        <taxon>Actinacidiphila</taxon>
    </lineage>
</organism>
<evidence type="ECO:0000259" key="1">
    <source>
        <dbReference type="Pfam" id="PF13360"/>
    </source>
</evidence>
<dbReference type="Gene3D" id="2.130.10.10">
    <property type="entry name" value="YVTN repeat-like/Quinoprotein amine dehydrogenase"/>
    <property type="match status" value="2"/>
</dbReference>
<dbReference type="InterPro" id="IPR011047">
    <property type="entry name" value="Quinoprotein_ADH-like_sf"/>
</dbReference>
<feature type="domain" description="Pyrrolo-quinoline quinone repeat" evidence="1">
    <location>
        <begin position="29"/>
        <end position="187"/>
    </location>
</feature>
<evidence type="ECO:0000313" key="3">
    <source>
        <dbReference type="Proteomes" id="UP000749040"/>
    </source>
</evidence>
<proteinExistence type="predicted"/>
<dbReference type="InterPro" id="IPR015943">
    <property type="entry name" value="WD40/YVTN_repeat-like_dom_sf"/>
</dbReference>
<dbReference type="SUPFAM" id="SSF50998">
    <property type="entry name" value="Quinoprotein alcohol dehydrogenase-like"/>
    <property type="match status" value="1"/>
</dbReference>
<dbReference type="Pfam" id="PF13360">
    <property type="entry name" value="PQQ_2"/>
    <property type="match status" value="1"/>
</dbReference>
<dbReference type="InterPro" id="IPR002372">
    <property type="entry name" value="PQQ_rpt_dom"/>
</dbReference>
<sequence length="320" mass="33080">MLKPLRARPTVTIAAPGQFAVPELAHDSRGGVVLLSTGAGYDVRRWDAGTGEPLWHFPGTDLVSAVTVAHPAGRGPVVAVATDMGVERLDADSGEAVPDEDMAEVDTIWDITSGPLPGGQAYVAGAGHCNGLVHHWDAATAQPLGPLTGHGYPVKTITSATLPDGTALIASQDEVGVVLRWNAATGQPFGKPVHGPAGYNMRMIALSLPDGRAVLASLDMNGVLSRWDAATGEEIGTPLELGENATAVTGACLEGDGRLLVSTLDGVFQVRDIVTGAVTNSEFPGVNPAVLRRPDGFLLLAVSDTSRSGMRLYDLSPTSA</sequence>
<evidence type="ECO:0000313" key="2">
    <source>
        <dbReference type="EMBL" id="MBM9503800.1"/>
    </source>
</evidence>
<dbReference type="Proteomes" id="UP000749040">
    <property type="component" value="Unassembled WGS sequence"/>
</dbReference>
<protein>
    <submittedName>
        <fullName evidence="2">PQQ-binding-like beta-propeller repeat protein</fullName>
    </submittedName>
</protein>
<keyword evidence="3" id="KW-1185">Reference proteome</keyword>
<accession>A0ABS2TKD1</accession>
<gene>
    <name evidence="2" type="ORF">ITX44_04475</name>
</gene>
<dbReference type="RefSeq" id="WP_205355657.1">
    <property type="nucleotide sequence ID" value="NZ_JADKYB010000002.1"/>
</dbReference>
<comment type="caution">
    <text evidence="2">The sequence shown here is derived from an EMBL/GenBank/DDBJ whole genome shotgun (WGS) entry which is preliminary data.</text>
</comment>
<dbReference type="EMBL" id="JADKYB010000002">
    <property type="protein sequence ID" value="MBM9503800.1"/>
    <property type="molecule type" value="Genomic_DNA"/>
</dbReference>
<reference evidence="2 3" key="1">
    <citation type="submission" date="2021-01" db="EMBL/GenBank/DDBJ databases">
        <title>Streptomyces acididurans sp. nov., isolated from a peat swamp forest soil.</title>
        <authorList>
            <person name="Chantavorakit T."/>
            <person name="Duangmal K."/>
        </authorList>
    </citation>
    <scope>NUCLEOTIDE SEQUENCE [LARGE SCALE GENOMIC DNA]</scope>
    <source>
        <strain evidence="2 3">KK5PA1</strain>
    </source>
</reference>
<name>A0ABS2TKD1_9ACTN</name>